<comment type="caution">
    <text evidence="4">The sequence shown here is derived from an EMBL/GenBank/DDBJ whole genome shotgun (WGS) entry which is preliminary data.</text>
</comment>
<reference evidence="4" key="1">
    <citation type="submission" date="2021-12" db="EMBL/GenBank/DDBJ databases">
        <authorList>
            <person name="Li Y."/>
        </authorList>
    </citation>
    <scope>NUCLEOTIDE SEQUENCE</scope>
    <source>
        <strain evidence="4">DKSPLA3</strain>
    </source>
</reference>
<evidence type="ECO:0000313" key="5">
    <source>
        <dbReference type="Proteomes" id="UP001139089"/>
    </source>
</evidence>
<dbReference type="InterPro" id="IPR011041">
    <property type="entry name" value="Quinoprot_gluc/sorb_DH_b-prop"/>
</dbReference>
<keyword evidence="2" id="KW-0732">Signal</keyword>
<dbReference type="Gene3D" id="2.120.10.30">
    <property type="entry name" value="TolB, C-terminal domain"/>
    <property type="match status" value="1"/>
</dbReference>
<dbReference type="SUPFAM" id="SSF49777">
    <property type="entry name" value="PEBP-like"/>
    <property type="match status" value="1"/>
</dbReference>
<dbReference type="EMBL" id="JAJOZR010000016">
    <property type="protein sequence ID" value="MCD7111433.1"/>
    <property type="molecule type" value="Genomic_DNA"/>
</dbReference>
<dbReference type="PANTHER" id="PTHR19328">
    <property type="entry name" value="HEDGEHOG-INTERACTING PROTEIN"/>
    <property type="match status" value="1"/>
</dbReference>
<dbReference type="Gene3D" id="3.90.280.10">
    <property type="entry name" value="PEBP-like"/>
    <property type="match status" value="1"/>
</dbReference>
<feature type="domain" description="Pyrroloquinoline quinone-dependent pyranose dehydrogenase beta-propeller" evidence="3">
    <location>
        <begin position="63"/>
        <end position="403"/>
    </location>
</feature>
<dbReference type="CDD" id="cd00865">
    <property type="entry name" value="PEBP_bact_arch"/>
    <property type="match status" value="1"/>
</dbReference>
<feature type="chain" id="PRO_5040836807" evidence="2">
    <location>
        <begin position="26"/>
        <end position="602"/>
    </location>
</feature>
<evidence type="ECO:0000256" key="1">
    <source>
        <dbReference type="SAM" id="MobiDB-lite"/>
    </source>
</evidence>
<dbReference type="InterPro" id="IPR011042">
    <property type="entry name" value="6-blade_b-propeller_TolB-like"/>
</dbReference>
<sequence>MNTRLSALALSVSTLTLMMPTVTSAQIKGIVGEASDVTIQGSILEPEKLQVKDDAKLTGLIKAPEEFNVEVFARDLINPRMLAVSQKGILYATRRTVGDVIMLKDDNGDGKADAAITVASRPNMHGVAFDGNKVFLVTIHDVYTADVNEDGTFGPLTRIINDLPDAGQHANRTIGIGPDGMIYITSGSTCNECQEDNPENATILRASKDGKTRTIFASGLRNTIGFDWEPTTGALYGIDHGIDWLGDEVQIEELNRIEEGKKYGWPYVYGMSGINPHINPPEGVTLEQWAQQSTEPVLGYTAHSAPMQMAFYKGNAFPADYSGDAFIAMRGSWNRRPPSGYEVVRVNFENGKPVGFEKFLEGFLLQQENGKYGYLGRLTGIAVGKDGALFVADDSNGVVYKVSYHGSEKALSSEAAAIPNVVTDMPVSKIAIDLVNATSTDGIVVKAAFEKDGPIPVQYTADGDNASPAIEWTKAPEGTKSFVLIADDPDAAKPKPFTHWLAYDIPVGTTKLREGIPGTPVLQEPKMMKQGANSQGSTGYTGPKPPAGEPAHHYHFQVFALDIETLGLDPGAKRDAVLKAMEGHVIAEGQVVGTFERKIAGQ</sequence>
<feature type="signal peptide" evidence="2">
    <location>
        <begin position="1"/>
        <end position="25"/>
    </location>
</feature>
<evidence type="ECO:0000259" key="3">
    <source>
        <dbReference type="Pfam" id="PF22807"/>
    </source>
</evidence>
<feature type="region of interest" description="Disordered" evidence="1">
    <location>
        <begin position="529"/>
        <end position="549"/>
    </location>
</feature>
<dbReference type="Pfam" id="PF22807">
    <property type="entry name" value="TrAA12"/>
    <property type="match status" value="1"/>
</dbReference>
<accession>A0A9X1T951</accession>
<evidence type="ECO:0000313" key="4">
    <source>
        <dbReference type="EMBL" id="MCD7111433.1"/>
    </source>
</evidence>
<proteinExistence type="predicted"/>
<protein>
    <submittedName>
        <fullName evidence="4">YbhB/YbcL family Raf kinase inhibitor-like protein</fullName>
    </submittedName>
</protein>
<dbReference type="InterPro" id="IPR005247">
    <property type="entry name" value="YbhB_YbcL/LppC-like"/>
</dbReference>
<dbReference type="SUPFAM" id="SSF50952">
    <property type="entry name" value="Soluble quinoprotein glucose dehydrogenase"/>
    <property type="match status" value="1"/>
</dbReference>
<evidence type="ECO:0000256" key="2">
    <source>
        <dbReference type="SAM" id="SignalP"/>
    </source>
</evidence>
<dbReference type="Pfam" id="PF01161">
    <property type="entry name" value="PBP"/>
    <property type="match status" value="1"/>
</dbReference>
<dbReference type="Proteomes" id="UP001139089">
    <property type="component" value="Unassembled WGS sequence"/>
</dbReference>
<keyword evidence="5" id="KW-1185">Reference proteome</keyword>
<organism evidence="4 5">
    <name type="scientific">Rhizobium quercicola</name>
    <dbReference type="NCBI Taxonomy" id="2901226"/>
    <lineage>
        <taxon>Bacteria</taxon>
        <taxon>Pseudomonadati</taxon>
        <taxon>Pseudomonadota</taxon>
        <taxon>Alphaproteobacteria</taxon>
        <taxon>Hyphomicrobiales</taxon>
        <taxon>Rhizobiaceae</taxon>
        <taxon>Rhizobium/Agrobacterium group</taxon>
        <taxon>Rhizobium</taxon>
    </lineage>
</organism>
<dbReference type="AlphaFoldDB" id="A0A9X1T951"/>
<dbReference type="InterPro" id="IPR036610">
    <property type="entry name" value="PEBP-like_sf"/>
</dbReference>
<feature type="compositionally biased region" description="Polar residues" evidence="1">
    <location>
        <begin position="531"/>
        <end position="540"/>
    </location>
</feature>
<dbReference type="RefSeq" id="WP_231816521.1">
    <property type="nucleotide sequence ID" value="NZ_JAJOZR010000016.1"/>
</dbReference>
<name>A0A9X1T951_9HYPH</name>
<dbReference type="InterPro" id="IPR008914">
    <property type="entry name" value="PEBP"/>
</dbReference>
<gene>
    <name evidence="4" type="ORF">LRX75_20545</name>
</gene>
<dbReference type="NCBIfam" id="TIGR00481">
    <property type="entry name" value="YbhB/YbcL family Raf kinase inhibitor-like protein"/>
    <property type="match status" value="1"/>
</dbReference>
<dbReference type="PANTHER" id="PTHR19328:SF53">
    <property type="entry name" value="MEMBRANE PROTEIN"/>
    <property type="match status" value="1"/>
</dbReference>
<dbReference type="InterPro" id="IPR054539">
    <property type="entry name" value="Beta-prop_PDH"/>
</dbReference>